<dbReference type="InterPro" id="IPR003834">
    <property type="entry name" value="Cyt_c_assmbl_TM_dom"/>
</dbReference>
<proteinExistence type="inferred from homology"/>
<feature type="compositionally biased region" description="Polar residues" evidence="6">
    <location>
        <begin position="13"/>
        <end position="26"/>
    </location>
</feature>
<dbReference type="Pfam" id="PF02683">
    <property type="entry name" value="DsbD_TM"/>
    <property type="match status" value="1"/>
</dbReference>
<comment type="subcellular location">
    <subcellularLocation>
        <location evidence="1">Membrane</location>
        <topology evidence="1">Multi-pass membrane protein</topology>
    </subcellularLocation>
</comment>
<evidence type="ECO:0000259" key="8">
    <source>
        <dbReference type="Pfam" id="PF02683"/>
    </source>
</evidence>
<dbReference type="GO" id="GO:0017004">
    <property type="term" value="P:cytochrome complex assembly"/>
    <property type="evidence" value="ECO:0007669"/>
    <property type="project" value="InterPro"/>
</dbReference>
<dbReference type="InterPro" id="IPR051790">
    <property type="entry name" value="Cytochrome_c-biogenesis_DsbD"/>
</dbReference>
<evidence type="ECO:0000256" key="1">
    <source>
        <dbReference type="ARBA" id="ARBA00004141"/>
    </source>
</evidence>
<gene>
    <name evidence="9" type="ORF">A2924_04350</name>
</gene>
<feature type="transmembrane region" description="Helical" evidence="7">
    <location>
        <begin position="66"/>
        <end position="88"/>
    </location>
</feature>
<evidence type="ECO:0000256" key="4">
    <source>
        <dbReference type="ARBA" id="ARBA00022989"/>
    </source>
</evidence>
<feature type="transmembrane region" description="Helical" evidence="7">
    <location>
        <begin position="371"/>
        <end position="388"/>
    </location>
</feature>
<dbReference type="Proteomes" id="UP000178046">
    <property type="component" value="Unassembled WGS sequence"/>
</dbReference>
<evidence type="ECO:0000313" key="9">
    <source>
        <dbReference type="EMBL" id="OGF82007.1"/>
    </source>
</evidence>
<name>A0A1F5X280_9BACT</name>
<dbReference type="EMBL" id="MFIA01000034">
    <property type="protein sequence ID" value="OGF82007.1"/>
    <property type="molecule type" value="Genomic_DNA"/>
</dbReference>
<evidence type="ECO:0000256" key="3">
    <source>
        <dbReference type="ARBA" id="ARBA00022692"/>
    </source>
</evidence>
<keyword evidence="5 7" id="KW-0472">Membrane</keyword>
<dbReference type="PANTHER" id="PTHR31272">
    <property type="entry name" value="CYTOCHROME C-TYPE BIOGENESIS PROTEIN HI_1454-RELATED"/>
    <property type="match status" value="1"/>
</dbReference>
<evidence type="ECO:0000256" key="6">
    <source>
        <dbReference type="SAM" id="MobiDB-lite"/>
    </source>
</evidence>
<dbReference type="AlphaFoldDB" id="A0A1F5X280"/>
<sequence>MNTEEQKPIEVSIKSSAPATETASGAQPKSSKLSIIGAIVILAAIFGYGLNWVFNVIPDQAPFLLFSYAVGLTMIFLPCTLPLAFVIVPLSMGKAPRKGIGMALAFSLGVIITLSIYGMLIGVLGNVLGIARVEMAKNILYALAGLFGITIALGELGLINFKMPMYSGGGPGFIQKQGDYLKAMLLGLFLGNIGVGCPNPLFNAVILPQIIVEASAWRGFLIMFIHALGRVTPLLLLAFLAILGVNATGFLIRHKKRVAKSTAWAMVFVGGFLFMIGAFGHDGYTYSGIHSVLEKITQEEFITNILGEKIKTLGHGHEVPTGAYLSYAVWAMLFLWLAPMWWWYSKEKSKLRDMTLEEEKNRAPYLNAKKWFLAATSAFLIITFGWALPHQFLYHSSHAEMPPVSVDIRAAGQYGLLPNMPILFEMDVKDALKAKLQDVMEYDHERLIHVIAINDDFNFFTHIHPEDETVLTTDMFDKGIFPFHLTFPGAGRYLIAANFKYKGEAVSFTKIFDVGQRNISSLEKDFSREKTFEGYNVAFNGEEKIIAGREAHIKYTISKDVHPVANLAPYLGAAMHFAIVSADLSSFAHTHGTLTDESMYTMMDGHDNSDGHHEFDFIRRVSAHGGPTEDSRGLMNDNEEHEDLPSAFGPDIYFHYAFPRPGIYAIFGEFEHEGKVVTTKFMVEVEPSADKGMGSLMINHGH</sequence>
<feature type="transmembrane region" description="Helical" evidence="7">
    <location>
        <begin position="221"/>
        <end position="251"/>
    </location>
</feature>
<feature type="transmembrane region" description="Helical" evidence="7">
    <location>
        <begin position="33"/>
        <end position="54"/>
    </location>
</feature>
<reference evidence="9 10" key="1">
    <citation type="journal article" date="2016" name="Nat. Commun.">
        <title>Thousands of microbial genomes shed light on interconnected biogeochemical processes in an aquifer system.</title>
        <authorList>
            <person name="Anantharaman K."/>
            <person name="Brown C.T."/>
            <person name="Hug L.A."/>
            <person name="Sharon I."/>
            <person name="Castelle C.J."/>
            <person name="Probst A.J."/>
            <person name="Thomas B.C."/>
            <person name="Singh A."/>
            <person name="Wilkins M.J."/>
            <person name="Karaoz U."/>
            <person name="Brodie E.L."/>
            <person name="Williams K.H."/>
            <person name="Hubbard S.S."/>
            <person name="Banfield J.F."/>
        </authorList>
    </citation>
    <scope>NUCLEOTIDE SEQUENCE [LARGE SCALE GENOMIC DNA]</scope>
</reference>
<feature type="transmembrane region" description="Helical" evidence="7">
    <location>
        <begin position="324"/>
        <end position="344"/>
    </location>
</feature>
<dbReference type="PANTHER" id="PTHR31272:SF9">
    <property type="entry name" value="BLL1027 PROTEIN"/>
    <property type="match status" value="1"/>
</dbReference>
<feature type="transmembrane region" description="Helical" evidence="7">
    <location>
        <begin position="180"/>
        <end position="201"/>
    </location>
</feature>
<evidence type="ECO:0000313" key="10">
    <source>
        <dbReference type="Proteomes" id="UP000178046"/>
    </source>
</evidence>
<comment type="similarity">
    <text evidence="2">Belongs to the DsbD family.</text>
</comment>
<accession>A0A1F5X280</accession>
<dbReference type="GO" id="GO:0016020">
    <property type="term" value="C:membrane"/>
    <property type="evidence" value="ECO:0007669"/>
    <property type="project" value="UniProtKB-SubCell"/>
</dbReference>
<evidence type="ECO:0000256" key="7">
    <source>
        <dbReference type="SAM" id="Phobius"/>
    </source>
</evidence>
<feature type="transmembrane region" description="Helical" evidence="7">
    <location>
        <begin position="139"/>
        <end position="159"/>
    </location>
</feature>
<comment type="caution">
    <text evidence="9">The sequence shown here is derived from an EMBL/GenBank/DDBJ whole genome shotgun (WGS) entry which is preliminary data.</text>
</comment>
<feature type="domain" description="Cytochrome C biogenesis protein transmembrane" evidence="8">
    <location>
        <begin position="66"/>
        <end position="257"/>
    </location>
</feature>
<feature type="region of interest" description="Disordered" evidence="6">
    <location>
        <begin position="1"/>
        <end position="26"/>
    </location>
</feature>
<feature type="transmembrane region" description="Helical" evidence="7">
    <location>
        <begin position="263"/>
        <end position="281"/>
    </location>
</feature>
<keyword evidence="3 7" id="KW-0812">Transmembrane</keyword>
<organism evidence="9 10">
    <name type="scientific">Candidatus Giovannonibacteria bacterium RIFCSPLOWO2_01_FULL_44_16</name>
    <dbReference type="NCBI Taxonomy" id="1798348"/>
    <lineage>
        <taxon>Bacteria</taxon>
        <taxon>Candidatus Giovannoniibacteriota</taxon>
    </lineage>
</organism>
<protein>
    <recommendedName>
        <fullName evidence="8">Cytochrome C biogenesis protein transmembrane domain-containing protein</fullName>
    </recommendedName>
</protein>
<evidence type="ECO:0000256" key="5">
    <source>
        <dbReference type="ARBA" id="ARBA00023136"/>
    </source>
</evidence>
<feature type="transmembrane region" description="Helical" evidence="7">
    <location>
        <begin position="100"/>
        <end position="127"/>
    </location>
</feature>
<evidence type="ECO:0000256" key="2">
    <source>
        <dbReference type="ARBA" id="ARBA00006143"/>
    </source>
</evidence>
<keyword evidence="4 7" id="KW-1133">Transmembrane helix</keyword>